<feature type="transmembrane region" description="Helical" evidence="7">
    <location>
        <begin position="48"/>
        <end position="70"/>
    </location>
</feature>
<keyword evidence="3" id="KW-0813">Transport</keyword>
<name>A0A1M6E302_9FIRM</name>
<dbReference type="PANTHER" id="PTHR42810:SF2">
    <property type="entry name" value="PURINE PERMEASE C1399.01C-RELATED"/>
    <property type="match status" value="1"/>
</dbReference>
<evidence type="ECO:0000256" key="6">
    <source>
        <dbReference type="ARBA" id="ARBA00023136"/>
    </source>
</evidence>
<feature type="transmembrane region" description="Helical" evidence="7">
    <location>
        <begin position="125"/>
        <end position="147"/>
    </location>
</feature>
<feature type="transmembrane region" description="Helical" evidence="7">
    <location>
        <begin position="403"/>
        <end position="423"/>
    </location>
</feature>
<dbReference type="InterPro" id="IPR006043">
    <property type="entry name" value="NCS2"/>
</dbReference>
<feature type="transmembrane region" description="Helical" evidence="7">
    <location>
        <begin position="375"/>
        <end position="397"/>
    </location>
</feature>
<dbReference type="Proteomes" id="UP000184342">
    <property type="component" value="Unassembled WGS sequence"/>
</dbReference>
<proteinExistence type="inferred from homology"/>
<dbReference type="RefSeq" id="WP_073993110.1">
    <property type="nucleotide sequence ID" value="NZ_FQYT01000007.1"/>
</dbReference>
<gene>
    <name evidence="8" type="ORF">SAMN02745691_00843</name>
</gene>
<comment type="similarity">
    <text evidence="2">Belongs to the nucleobase:cation symporter-2 (NCS2) (TC 2.A.40) family.</text>
</comment>
<evidence type="ECO:0000256" key="4">
    <source>
        <dbReference type="ARBA" id="ARBA00022692"/>
    </source>
</evidence>
<dbReference type="PROSITE" id="PS51257">
    <property type="entry name" value="PROKAR_LIPOPROTEIN"/>
    <property type="match status" value="1"/>
</dbReference>
<dbReference type="STRING" id="1122934.SAMN02745691_00843"/>
<dbReference type="AlphaFoldDB" id="A0A1M6E302"/>
<dbReference type="GO" id="GO:0042907">
    <property type="term" value="F:xanthine transmembrane transporter activity"/>
    <property type="evidence" value="ECO:0007669"/>
    <property type="project" value="TreeGrafter"/>
</dbReference>
<dbReference type="NCBIfam" id="NF037981">
    <property type="entry name" value="NCS2_1"/>
    <property type="match status" value="1"/>
</dbReference>
<keyword evidence="5 7" id="KW-1133">Transmembrane helix</keyword>
<evidence type="ECO:0000256" key="2">
    <source>
        <dbReference type="ARBA" id="ARBA00008821"/>
    </source>
</evidence>
<feature type="transmembrane region" description="Helical" evidence="7">
    <location>
        <begin position="77"/>
        <end position="95"/>
    </location>
</feature>
<keyword evidence="6 7" id="KW-0472">Membrane</keyword>
<feature type="transmembrane region" description="Helical" evidence="7">
    <location>
        <begin position="159"/>
        <end position="175"/>
    </location>
</feature>
<evidence type="ECO:0000256" key="3">
    <source>
        <dbReference type="ARBA" id="ARBA00022448"/>
    </source>
</evidence>
<feature type="transmembrane region" description="Helical" evidence="7">
    <location>
        <begin position="187"/>
        <end position="207"/>
    </location>
</feature>
<feature type="transmembrane region" description="Helical" evidence="7">
    <location>
        <begin position="236"/>
        <end position="260"/>
    </location>
</feature>
<evidence type="ECO:0000313" key="8">
    <source>
        <dbReference type="EMBL" id="SHI79887.1"/>
    </source>
</evidence>
<protein>
    <submittedName>
        <fullName evidence="8">Nucleobase:cation symporter-2, NCS2 family</fullName>
    </submittedName>
</protein>
<keyword evidence="4 7" id="KW-0812">Transmembrane</keyword>
<dbReference type="PANTHER" id="PTHR42810">
    <property type="entry name" value="PURINE PERMEASE C1399.01C-RELATED"/>
    <property type="match status" value="1"/>
</dbReference>
<feature type="transmembrane region" description="Helical" evidence="7">
    <location>
        <begin position="343"/>
        <end position="363"/>
    </location>
</feature>
<evidence type="ECO:0000256" key="1">
    <source>
        <dbReference type="ARBA" id="ARBA00004141"/>
    </source>
</evidence>
<keyword evidence="9" id="KW-1185">Reference proteome</keyword>
<feature type="transmembrane region" description="Helical" evidence="7">
    <location>
        <begin position="314"/>
        <end position="337"/>
    </location>
</feature>
<evidence type="ECO:0000313" key="9">
    <source>
        <dbReference type="Proteomes" id="UP000184342"/>
    </source>
</evidence>
<sequence length="450" mass="47868">MEIRVKSGEKLSVKQSLFYGFQSVLACNLFLGPIVLIGIFQMNVQQSAAFIGMTFLACGIATLIQSGFFLKMQVIQGVSFAALGAIVAVVMGGGWQTLVGAVIVSSIFIILLGALRIFSKFVRIFIPGLIAGTVIIVVGISLIPVTFSSVVNLPGNANVNFFLAGITFVLLLIFMRLGHMKNRFAKILSIGGIIYAIVIGTVIASFFGQVNLEPVKEAAWFALPKVLPYGAPKFDIASIIVFCVIMIVVMIESVGTWFTLTELSGEKVDEKRMDRGVVGEGIGVLIGSFFGGLPITSYASNTGVLVLTKVFSRYAAFGAGVIAVVMAFCPKLLYLIAVVPSSVIWGVYGIVAISVFMSGITSIKKYPSTERNNLIVGISVMMTIGVGLLPAAMVGAMPGVLSYFFQAPIAIGSITAIILNLVLRARPEDQAPEPEKVTEVQPEEVVQAAV</sequence>
<comment type="subcellular location">
    <subcellularLocation>
        <location evidence="1">Membrane</location>
        <topology evidence="1">Multi-pass membrane protein</topology>
    </subcellularLocation>
</comment>
<dbReference type="OrthoDB" id="9805749at2"/>
<reference evidence="8 9" key="1">
    <citation type="submission" date="2016-11" db="EMBL/GenBank/DDBJ databases">
        <authorList>
            <person name="Jaros S."/>
            <person name="Januszkiewicz K."/>
            <person name="Wedrychowicz H."/>
        </authorList>
    </citation>
    <scope>NUCLEOTIDE SEQUENCE [LARGE SCALE GENOMIC DNA]</scope>
    <source>
        <strain evidence="8 9">DSM 15970</strain>
    </source>
</reference>
<evidence type="ECO:0000256" key="5">
    <source>
        <dbReference type="ARBA" id="ARBA00022989"/>
    </source>
</evidence>
<feature type="transmembrane region" description="Helical" evidence="7">
    <location>
        <begin position="101"/>
        <end position="118"/>
    </location>
</feature>
<evidence type="ECO:0000256" key="7">
    <source>
        <dbReference type="SAM" id="Phobius"/>
    </source>
</evidence>
<organism evidence="8 9">
    <name type="scientific">Parasporobacterium paucivorans DSM 15970</name>
    <dbReference type="NCBI Taxonomy" id="1122934"/>
    <lineage>
        <taxon>Bacteria</taxon>
        <taxon>Bacillati</taxon>
        <taxon>Bacillota</taxon>
        <taxon>Clostridia</taxon>
        <taxon>Lachnospirales</taxon>
        <taxon>Lachnospiraceae</taxon>
        <taxon>Parasporobacterium</taxon>
    </lineage>
</organism>
<dbReference type="GO" id="GO:0005886">
    <property type="term" value="C:plasma membrane"/>
    <property type="evidence" value="ECO:0007669"/>
    <property type="project" value="TreeGrafter"/>
</dbReference>
<feature type="transmembrane region" description="Helical" evidence="7">
    <location>
        <begin position="21"/>
        <end position="42"/>
    </location>
</feature>
<dbReference type="Pfam" id="PF00860">
    <property type="entry name" value="Xan_ur_permease"/>
    <property type="match status" value="1"/>
</dbReference>
<dbReference type="EMBL" id="FQYT01000007">
    <property type="protein sequence ID" value="SHI79887.1"/>
    <property type="molecule type" value="Genomic_DNA"/>
</dbReference>
<accession>A0A1M6E302</accession>